<dbReference type="OrthoDB" id="2642118at2"/>
<reference evidence="1 2" key="1">
    <citation type="submission" date="2019-07" db="EMBL/GenBank/DDBJ databases">
        <authorList>
            <person name="Kim J."/>
        </authorList>
    </citation>
    <scope>NUCLEOTIDE SEQUENCE [LARGE SCALE GENOMIC DNA]</scope>
    <source>
        <strain evidence="1 2">JC52</strain>
    </source>
</reference>
<accession>A0A559K7H5</accession>
<name>A0A559K7H5_9BACL</name>
<dbReference type="Gene3D" id="4.10.280.10">
    <property type="entry name" value="Helix-loop-helix DNA-binding domain"/>
    <property type="match status" value="1"/>
</dbReference>
<dbReference type="EMBL" id="VNJI01000028">
    <property type="protein sequence ID" value="TVY08067.1"/>
    <property type="molecule type" value="Genomic_DNA"/>
</dbReference>
<dbReference type="RefSeq" id="WP_144850543.1">
    <property type="nucleotide sequence ID" value="NZ_VNJI01000028.1"/>
</dbReference>
<protein>
    <submittedName>
        <fullName evidence="1">Aspartyl-phosphate phosphatase Spo0E family protein</fullName>
    </submittedName>
</protein>
<organism evidence="1 2">
    <name type="scientific">Paenibacillus cremeus</name>
    <dbReference type="NCBI Taxonomy" id="2163881"/>
    <lineage>
        <taxon>Bacteria</taxon>
        <taxon>Bacillati</taxon>
        <taxon>Bacillota</taxon>
        <taxon>Bacilli</taxon>
        <taxon>Bacillales</taxon>
        <taxon>Paenibacillaceae</taxon>
        <taxon>Paenibacillus</taxon>
    </lineage>
</organism>
<comment type="caution">
    <text evidence="1">The sequence shown here is derived from an EMBL/GenBank/DDBJ whole genome shotgun (WGS) entry which is preliminary data.</text>
</comment>
<sequence>MNADEKVNWLKARLLQVYNRYGQLTHPEVVNISQQLDRALNELELHRRKTRRRSESLLYKSPKIRQNTHEYVEI</sequence>
<dbReference type="InterPro" id="IPR036638">
    <property type="entry name" value="HLH_DNA-bd_sf"/>
</dbReference>
<dbReference type="GO" id="GO:0046983">
    <property type="term" value="F:protein dimerization activity"/>
    <property type="evidence" value="ECO:0007669"/>
    <property type="project" value="InterPro"/>
</dbReference>
<evidence type="ECO:0000313" key="1">
    <source>
        <dbReference type="EMBL" id="TVY08067.1"/>
    </source>
</evidence>
<dbReference type="Pfam" id="PF09388">
    <property type="entry name" value="SpoOE-like"/>
    <property type="match status" value="1"/>
</dbReference>
<dbReference type="Proteomes" id="UP000317036">
    <property type="component" value="Unassembled WGS sequence"/>
</dbReference>
<keyword evidence="2" id="KW-1185">Reference proteome</keyword>
<dbReference type="InterPro" id="IPR037208">
    <property type="entry name" value="Spo0E-like_sf"/>
</dbReference>
<dbReference type="InterPro" id="IPR018540">
    <property type="entry name" value="Spo0E-like"/>
</dbReference>
<dbReference type="AlphaFoldDB" id="A0A559K7H5"/>
<dbReference type="GO" id="GO:0043937">
    <property type="term" value="P:regulation of sporulation"/>
    <property type="evidence" value="ECO:0007669"/>
    <property type="project" value="InterPro"/>
</dbReference>
<evidence type="ECO:0000313" key="2">
    <source>
        <dbReference type="Proteomes" id="UP000317036"/>
    </source>
</evidence>
<dbReference type="SUPFAM" id="SSF140500">
    <property type="entry name" value="BAS1536-like"/>
    <property type="match status" value="1"/>
</dbReference>
<gene>
    <name evidence="1" type="ORF">FPZ49_20950</name>
</gene>
<proteinExistence type="predicted"/>